<accession>A0ABY8F8Y9</accession>
<keyword evidence="3" id="KW-1185">Reference proteome</keyword>
<dbReference type="InterPro" id="IPR002477">
    <property type="entry name" value="Peptidoglycan-bd-like"/>
</dbReference>
<feature type="domain" description="Peptidoglycan binding-like" evidence="1">
    <location>
        <begin position="29"/>
        <end position="89"/>
    </location>
</feature>
<evidence type="ECO:0000259" key="1">
    <source>
        <dbReference type="Pfam" id="PF01471"/>
    </source>
</evidence>
<evidence type="ECO:0000313" key="3">
    <source>
        <dbReference type="Proteomes" id="UP001209803"/>
    </source>
</evidence>
<dbReference type="InterPro" id="IPR036366">
    <property type="entry name" value="PGBDSf"/>
</dbReference>
<name>A0ABY8F8Y9_9HYPH</name>
<gene>
    <name evidence="2" type="ORF">K1718_10690</name>
</gene>
<dbReference type="RefSeq" id="WP_265684389.1">
    <property type="nucleotide sequence ID" value="NZ_CP120863.1"/>
</dbReference>
<dbReference type="InterPro" id="IPR036365">
    <property type="entry name" value="PGBD-like_sf"/>
</dbReference>
<dbReference type="Pfam" id="PF01471">
    <property type="entry name" value="PG_binding_1"/>
    <property type="match status" value="1"/>
</dbReference>
<evidence type="ECO:0000313" key="2">
    <source>
        <dbReference type="EMBL" id="WFE91801.1"/>
    </source>
</evidence>
<organism evidence="2 3">
    <name type="scientific">Roseibium porphyridii</name>
    <dbReference type="NCBI Taxonomy" id="2866279"/>
    <lineage>
        <taxon>Bacteria</taxon>
        <taxon>Pseudomonadati</taxon>
        <taxon>Pseudomonadota</taxon>
        <taxon>Alphaproteobacteria</taxon>
        <taxon>Hyphomicrobiales</taxon>
        <taxon>Stappiaceae</taxon>
        <taxon>Roseibium</taxon>
    </lineage>
</organism>
<reference evidence="2 3" key="1">
    <citation type="submission" date="2023-03" db="EMBL/GenBank/DDBJ databases">
        <title>Roseibium porphyridii sp. nov. and Roseibium rhodosorbium sp. nov. isolated from marine algae, Porphyridium cruentum and Rhodosorus marinus, respectively.</title>
        <authorList>
            <person name="Lee M.W."/>
            <person name="Choi B.J."/>
            <person name="Lee J.K."/>
            <person name="Choi D.G."/>
            <person name="Baek J.H."/>
            <person name="Bayburt H."/>
            <person name="Kim J.M."/>
            <person name="Han D.M."/>
            <person name="Kim K.H."/>
            <person name="Jeon C.O."/>
        </authorList>
    </citation>
    <scope>NUCLEOTIDE SEQUENCE [LARGE SCALE GENOMIC DNA]</scope>
    <source>
        <strain evidence="2 3">KMA01</strain>
    </source>
</reference>
<proteinExistence type="predicted"/>
<dbReference type="EMBL" id="CP120863">
    <property type="protein sequence ID" value="WFE91801.1"/>
    <property type="molecule type" value="Genomic_DNA"/>
</dbReference>
<dbReference type="SUPFAM" id="SSF47090">
    <property type="entry name" value="PGBD-like"/>
    <property type="match status" value="1"/>
</dbReference>
<dbReference type="Gene3D" id="1.10.101.10">
    <property type="entry name" value="PGBD-like superfamily/PGBD"/>
    <property type="match status" value="1"/>
</dbReference>
<sequence length="353" mass="38986">MLNLRSPELNAVAALRQLTNSNYLKRGRRGPEIAAAQKALDRLGYDMTHSESVPGVFDGVFGGGTESTVKLFQNHQLIVDDGLIGPTTIGRVDIDLASLPFPTASELDDTFKIMGSSQPANLKQGHIWRPSSYVQAVREQMESLFKTGTVPRVVFHAFGPMPRKIRVIPEGDLAKADARFKPAGAGQPPRLFFTPGKYVPGSPSYLGPGFKAGMTLLHEIFHAMRDSNGKYTSDQEVAGLHPATHPPGAETGSAKAADRKFWFKNRGEFLAITVVNIFRSELNQEPLGNGRVVRFLRKDHGSSFEFQKMASPELFHKNPEFKIHLNKLKTEQSGLFFRLAKVDAPFNPIRDFG</sequence>
<dbReference type="Proteomes" id="UP001209803">
    <property type="component" value="Chromosome"/>
</dbReference>
<protein>
    <submittedName>
        <fullName evidence="2">Peptidoglycan-binding protein</fullName>
    </submittedName>
</protein>